<feature type="region of interest" description="Disordered" evidence="1">
    <location>
        <begin position="71"/>
        <end position="92"/>
    </location>
</feature>
<organism evidence="2 3">
    <name type="scientific">Plakobranchus ocellatus</name>
    <dbReference type="NCBI Taxonomy" id="259542"/>
    <lineage>
        <taxon>Eukaryota</taxon>
        <taxon>Metazoa</taxon>
        <taxon>Spiralia</taxon>
        <taxon>Lophotrochozoa</taxon>
        <taxon>Mollusca</taxon>
        <taxon>Gastropoda</taxon>
        <taxon>Heterobranchia</taxon>
        <taxon>Euthyneura</taxon>
        <taxon>Panpulmonata</taxon>
        <taxon>Sacoglossa</taxon>
        <taxon>Placobranchoidea</taxon>
        <taxon>Plakobranchidae</taxon>
        <taxon>Plakobranchus</taxon>
    </lineage>
</organism>
<evidence type="ECO:0000256" key="1">
    <source>
        <dbReference type="SAM" id="MobiDB-lite"/>
    </source>
</evidence>
<gene>
    <name evidence="2" type="ORF">PoB_006395300</name>
</gene>
<protein>
    <submittedName>
        <fullName evidence="2">Uncharacterized protein</fullName>
    </submittedName>
</protein>
<feature type="compositionally biased region" description="Acidic residues" evidence="1">
    <location>
        <begin position="80"/>
        <end position="92"/>
    </location>
</feature>
<dbReference type="EMBL" id="BLXT01007237">
    <property type="protein sequence ID" value="GFO37448.1"/>
    <property type="molecule type" value="Genomic_DNA"/>
</dbReference>
<proteinExistence type="predicted"/>
<name>A0AAV4D078_9GAST</name>
<feature type="region of interest" description="Disordered" evidence="1">
    <location>
        <begin position="33"/>
        <end position="53"/>
    </location>
</feature>
<evidence type="ECO:0000313" key="3">
    <source>
        <dbReference type="Proteomes" id="UP000735302"/>
    </source>
</evidence>
<accession>A0AAV4D078</accession>
<keyword evidence="3" id="KW-1185">Reference proteome</keyword>
<comment type="caution">
    <text evidence="2">The sequence shown here is derived from an EMBL/GenBank/DDBJ whole genome shotgun (WGS) entry which is preliminary data.</text>
</comment>
<reference evidence="2 3" key="1">
    <citation type="journal article" date="2021" name="Elife">
        <title>Chloroplast acquisition without the gene transfer in kleptoplastic sea slugs, Plakobranchus ocellatus.</title>
        <authorList>
            <person name="Maeda T."/>
            <person name="Takahashi S."/>
            <person name="Yoshida T."/>
            <person name="Shimamura S."/>
            <person name="Takaki Y."/>
            <person name="Nagai Y."/>
            <person name="Toyoda A."/>
            <person name="Suzuki Y."/>
            <person name="Arimoto A."/>
            <person name="Ishii H."/>
            <person name="Satoh N."/>
            <person name="Nishiyama T."/>
            <person name="Hasebe M."/>
            <person name="Maruyama T."/>
            <person name="Minagawa J."/>
            <person name="Obokata J."/>
            <person name="Shigenobu S."/>
        </authorList>
    </citation>
    <scope>NUCLEOTIDE SEQUENCE [LARGE SCALE GENOMIC DNA]</scope>
</reference>
<dbReference type="AlphaFoldDB" id="A0AAV4D078"/>
<evidence type="ECO:0000313" key="2">
    <source>
        <dbReference type="EMBL" id="GFO37448.1"/>
    </source>
</evidence>
<sequence>MNSQALVIRHRNSGNWAFYSSSVIKRHTRSACSKKATRQAKPPEALQAHPEEATSPLWCNFEDLQKLKDFVRPGGGGGEGEMEEETREEEEVEKEVMMVKAGSMMSQSEELFFFPKAPQTTH</sequence>
<dbReference type="Proteomes" id="UP000735302">
    <property type="component" value="Unassembled WGS sequence"/>
</dbReference>